<feature type="transmembrane region" description="Helical" evidence="6">
    <location>
        <begin position="482"/>
        <end position="501"/>
    </location>
</feature>
<dbReference type="Pfam" id="PF13567">
    <property type="entry name" value="DUF4131"/>
    <property type="match status" value="1"/>
</dbReference>
<feature type="transmembrane region" description="Helical" evidence="6">
    <location>
        <begin position="58"/>
        <end position="77"/>
    </location>
</feature>
<feature type="transmembrane region" description="Helical" evidence="6">
    <location>
        <begin position="391"/>
        <end position="410"/>
    </location>
</feature>
<evidence type="ECO:0000256" key="4">
    <source>
        <dbReference type="ARBA" id="ARBA00022989"/>
    </source>
</evidence>
<accession>A0ABR7J5W7</accession>
<name>A0ABR7J5W7_9FLAO</name>
<dbReference type="InterPro" id="IPR052159">
    <property type="entry name" value="Competence_DNA_uptake"/>
</dbReference>
<reference evidence="9 10" key="1">
    <citation type="submission" date="2020-08" db="EMBL/GenBank/DDBJ databases">
        <title>Description of novel Flavobacterium F-380 isolate.</title>
        <authorList>
            <person name="Saticioglu I.B."/>
            <person name="Duman M."/>
            <person name="Altun S."/>
        </authorList>
    </citation>
    <scope>NUCLEOTIDE SEQUENCE [LARGE SCALE GENOMIC DNA]</scope>
    <source>
        <strain evidence="9 10">F-380</strain>
    </source>
</reference>
<dbReference type="RefSeq" id="WP_187009481.1">
    <property type="nucleotide sequence ID" value="NZ_JACRUI010000001.1"/>
</dbReference>
<evidence type="ECO:0000256" key="6">
    <source>
        <dbReference type="SAM" id="Phobius"/>
    </source>
</evidence>
<evidence type="ECO:0000256" key="2">
    <source>
        <dbReference type="ARBA" id="ARBA00022475"/>
    </source>
</evidence>
<protein>
    <submittedName>
        <fullName evidence="9">ComEC/Rec2 family competence protein</fullName>
    </submittedName>
</protein>
<dbReference type="Proteomes" id="UP000629963">
    <property type="component" value="Unassembled WGS sequence"/>
</dbReference>
<evidence type="ECO:0000313" key="9">
    <source>
        <dbReference type="EMBL" id="MBC5840931.1"/>
    </source>
</evidence>
<feature type="transmembrane region" description="Helical" evidence="6">
    <location>
        <begin position="7"/>
        <end position="25"/>
    </location>
</feature>
<keyword evidence="4 6" id="KW-1133">Transmembrane helix</keyword>
<dbReference type="Pfam" id="PF03772">
    <property type="entry name" value="Competence"/>
    <property type="match status" value="1"/>
</dbReference>
<dbReference type="NCBIfam" id="TIGR00360">
    <property type="entry name" value="ComEC_N-term"/>
    <property type="match status" value="1"/>
</dbReference>
<feature type="transmembrane region" description="Helical" evidence="6">
    <location>
        <begin position="508"/>
        <end position="525"/>
    </location>
</feature>
<feature type="transmembrane region" description="Helical" evidence="6">
    <location>
        <begin position="334"/>
        <end position="353"/>
    </location>
</feature>
<evidence type="ECO:0000259" key="7">
    <source>
        <dbReference type="Pfam" id="PF03772"/>
    </source>
</evidence>
<evidence type="ECO:0000256" key="5">
    <source>
        <dbReference type="ARBA" id="ARBA00023136"/>
    </source>
</evidence>
<feature type="domain" description="ComEC/Rec2-related protein" evidence="7">
    <location>
        <begin position="234"/>
        <end position="503"/>
    </location>
</feature>
<gene>
    <name evidence="9" type="ORF">H8R23_05900</name>
</gene>
<evidence type="ECO:0000313" key="10">
    <source>
        <dbReference type="Proteomes" id="UP000629963"/>
    </source>
</evidence>
<dbReference type="EMBL" id="JACRUJ010000001">
    <property type="protein sequence ID" value="MBC5840931.1"/>
    <property type="molecule type" value="Genomic_DNA"/>
</dbReference>
<dbReference type="InterPro" id="IPR025405">
    <property type="entry name" value="DUF4131"/>
</dbReference>
<evidence type="ECO:0000259" key="8">
    <source>
        <dbReference type="Pfam" id="PF13567"/>
    </source>
</evidence>
<organism evidence="9 10">
    <name type="scientific">Flavobacterium kayseriense</name>
    <dbReference type="NCBI Taxonomy" id="2764714"/>
    <lineage>
        <taxon>Bacteria</taxon>
        <taxon>Pseudomonadati</taxon>
        <taxon>Bacteroidota</taxon>
        <taxon>Flavobacteriia</taxon>
        <taxon>Flavobacteriales</taxon>
        <taxon>Flavobacteriaceae</taxon>
        <taxon>Flavobacterium</taxon>
    </lineage>
</organism>
<evidence type="ECO:0000256" key="3">
    <source>
        <dbReference type="ARBA" id="ARBA00022692"/>
    </source>
</evidence>
<keyword evidence="3 6" id="KW-0812">Transmembrane</keyword>
<dbReference type="InterPro" id="IPR004477">
    <property type="entry name" value="ComEC_N"/>
</dbReference>
<evidence type="ECO:0000256" key="1">
    <source>
        <dbReference type="ARBA" id="ARBA00004651"/>
    </source>
</evidence>
<keyword evidence="5 6" id="KW-0472">Membrane</keyword>
<feature type="transmembrane region" description="Helical" evidence="6">
    <location>
        <begin position="416"/>
        <end position="441"/>
    </location>
</feature>
<sequence length="678" mass="77666">MKVLHFPLIKITFGFILGIVCTYYWAISQTANYFGLVLSLSLFFLFYYLKKNNDTKTLAFGVLIHLVAFFIGGVTLINNTDSYRQNNYTHCDVAFSAPQEMTLLVRENLKNTKTNERYIALLQTINGIPYSGKIILNISKDNHFKALKVGQYISVKELLYKNKEPNNPNQFDYGAYLNKKQLYAQLYSNTNQIVIGSESKKDIWFYTDQLRTTIKTNLEKNNFSKKELNIAVALLMGQKQEIDPDIMQDYQYAGAIHILSVSGLHVGYLMLFLTFLLNPIPNTKKGTFIKLVLIILTLVAFAIIAGLSPSVLRSVVMFSFVAIGYQLRRSVNVYHTLLVSALLLLFFQPYFLFDIGFQLSYLALYFILWFHPLIEQLFAPKTKIVKYGWTLLSISIAAQIGTLPLSIYYFHQFPGLFFITNLVVAPLLTFIMIVGIIVMFLASIDFVFTVLTVPLELGIYSLNYVIHFVASFEQFLIKDIPFNTFLLLTLYAIIISAILYLKKPAFSKLISVLSLVIILQLGQLYNKFTIQNEQVWIVLNSKKNTIILERNGSKVKMFTNDKLKITDYSSTIVRSYLVANYSQLEAKLKLSNVLYYNHKSVLIIDSTGIYPKQLQPDILLLTNSPKLNLDRVLKTLKPKQVIADATNYTNMQKQWEESCKKQKIPFHAIAEKGFFKLN</sequence>
<keyword evidence="10" id="KW-1185">Reference proteome</keyword>
<dbReference type="PANTHER" id="PTHR30619">
    <property type="entry name" value="DNA INTERNALIZATION/COMPETENCE PROTEIN COMEC/REC2"/>
    <property type="match status" value="1"/>
</dbReference>
<dbReference type="PANTHER" id="PTHR30619:SF1">
    <property type="entry name" value="RECOMBINATION PROTEIN 2"/>
    <property type="match status" value="1"/>
</dbReference>
<feature type="transmembrane region" description="Helical" evidence="6">
    <location>
        <begin position="31"/>
        <end position="49"/>
    </location>
</feature>
<comment type="subcellular location">
    <subcellularLocation>
        <location evidence="1">Cell membrane</location>
        <topology evidence="1">Multi-pass membrane protein</topology>
    </subcellularLocation>
</comment>
<feature type="transmembrane region" description="Helical" evidence="6">
    <location>
        <begin position="288"/>
        <end position="305"/>
    </location>
</feature>
<feature type="domain" description="DUF4131" evidence="8">
    <location>
        <begin position="35"/>
        <end position="192"/>
    </location>
</feature>
<feature type="transmembrane region" description="Helical" evidence="6">
    <location>
        <begin position="359"/>
        <end position="379"/>
    </location>
</feature>
<proteinExistence type="predicted"/>
<feature type="transmembrane region" description="Helical" evidence="6">
    <location>
        <begin position="252"/>
        <end position="276"/>
    </location>
</feature>
<comment type="caution">
    <text evidence="9">The sequence shown here is derived from an EMBL/GenBank/DDBJ whole genome shotgun (WGS) entry which is preliminary data.</text>
</comment>
<keyword evidence="2" id="KW-1003">Cell membrane</keyword>
<feature type="transmembrane region" description="Helical" evidence="6">
    <location>
        <begin position="448"/>
        <end position="470"/>
    </location>
</feature>